<feature type="non-terminal residue" evidence="2">
    <location>
        <position position="1"/>
    </location>
</feature>
<dbReference type="InterPro" id="IPR010316">
    <property type="entry name" value="AlkA_N"/>
</dbReference>
<dbReference type="Proteomes" id="UP000475666">
    <property type="component" value="Unassembled WGS sequence"/>
</dbReference>
<accession>A0A6G3TBW2</accession>
<dbReference type="SUPFAM" id="SSF55945">
    <property type="entry name" value="TATA-box binding protein-like"/>
    <property type="match status" value="1"/>
</dbReference>
<dbReference type="InterPro" id="IPR037046">
    <property type="entry name" value="AlkA_N_sf"/>
</dbReference>
<comment type="caution">
    <text evidence="2">The sequence shown here is derived from an EMBL/GenBank/DDBJ whole genome shotgun (WGS) entry which is preliminary data.</text>
</comment>
<dbReference type="AlphaFoldDB" id="A0A6G3TBW2"/>
<reference evidence="2 3" key="1">
    <citation type="submission" date="2020-01" db="EMBL/GenBank/DDBJ databases">
        <title>Insect and environment-associated Actinomycetes.</title>
        <authorList>
            <person name="Currrie C."/>
            <person name="Chevrette M."/>
            <person name="Carlson C."/>
            <person name="Stubbendieck R."/>
            <person name="Wendt-Pienkowski E."/>
        </authorList>
    </citation>
    <scope>NUCLEOTIDE SEQUENCE [LARGE SCALE GENOMIC DNA]</scope>
    <source>
        <strain evidence="2 3">SID7739</strain>
    </source>
</reference>
<dbReference type="EMBL" id="JAAGMQ010000377">
    <property type="protein sequence ID" value="NEC34102.1"/>
    <property type="molecule type" value="Genomic_DNA"/>
</dbReference>
<feature type="domain" description="DNA-3-methyladenine glycosylase AlkA N-terminal" evidence="1">
    <location>
        <begin position="6"/>
        <end position="64"/>
    </location>
</feature>
<gene>
    <name evidence="2" type="ORF">G3I66_13075</name>
</gene>
<evidence type="ECO:0000313" key="2">
    <source>
        <dbReference type="EMBL" id="NEC34102.1"/>
    </source>
</evidence>
<name>A0A6G3TBW2_9ACTN</name>
<feature type="non-terminal residue" evidence="2">
    <location>
        <position position="75"/>
    </location>
</feature>
<dbReference type="Gene3D" id="3.30.310.20">
    <property type="entry name" value="DNA-3-methyladenine glycosylase AlkA, N-terminal domain"/>
    <property type="match status" value="1"/>
</dbReference>
<sequence length="75" mass="8062">SAGVPLRLAHRGPYQAGPVFDLLQREAVTGVEEVSGETGRRLYRRTLRLPYGTGIVAVRERPGRTGTGSGGWLDA</sequence>
<dbReference type="Pfam" id="PF06029">
    <property type="entry name" value="AlkA_N"/>
    <property type="match status" value="1"/>
</dbReference>
<proteinExistence type="predicted"/>
<protein>
    <submittedName>
        <fullName evidence="2">DNA-3-methyladenine glycosylase 2 family protein</fullName>
    </submittedName>
</protein>
<evidence type="ECO:0000313" key="3">
    <source>
        <dbReference type="Proteomes" id="UP000475666"/>
    </source>
</evidence>
<evidence type="ECO:0000259" key="1">
    <source>
        <dbReference type="Pfam" id="PF06029"/>
    </source>
</evidence>
<organism evidence="2 3">
    <name type="scientific">Streptomyces rubrogriseus</name>
    <dbReference type="NCBI Taxonomy" id="194673"/>
    <lineage>
        <taxon>Bacteria</taxon>
        <taxon>Bacillati</taxon>
        <taxon>Actinomycetota</taxon>
        <taxon>Actinomycetes</taxon>
        <taxon>Kitasatosporales</taxon>
        <taxon>Streptomycetaceae</taxon>
        <taxon>Streptomyces</taxon>
        <taxon>Streptomyces violaceoruber group</taxon>
    </lineage>
</organism>
<dbReference type="RefSeq" id="WP_275413707.1">
    <property type="nucleotide sequence ID" value="NZ_JAAGMQ010000377.1"/>
</dbReference>